<keyword evidence="8" id="KW-1185">Reference proteome</keyword>
<dbReference type="PANTHER" id="PTHR14456:SF2">
    <property type="entry name" value="INOSITOL-PENTAKISPHOSPHATE 2-KINASE"/>
    <property type="match status" value="1"/>
</dbReference>
<dbReference type="GO" id="GO:0005634">
    <property type="term" value="C:nucleus"/>
    <property type="evidence" value="ECO:0007669"/>
    <property type="project" value="TreeGrafter"/>
</dbReference>
<keyword evidence="2 6" id="KW-0808">Transferase</keyword>
<keyword evidence="3 6" id="KW-0547">Nucleotide-binding</keyword>
<dbReference type="EMBL" id="BAABME010001515">
    <property type="protein sequence ID" value="GAA0150031.1"/>
    <property type="molecule type" value="Genomic_DNA"/>
</dbReference>
<keyword evidence="4 6" id="KW-0418">Kinase</keyword>
<evidence type="ECO:0000256" key="5">
    <source>
        <dbReference type="ARBA" id="ARBA00022840"/>
    </source>
</evidence>
<evidence type="ECO:0000256" key="6">
    <source>
        <dbReference type="RuleBase" id="RU364126"/>
    </source>
</evidence>
<evidence type="ECO:0000256" key="4">
    <source>
        <dbReference type="ARBA" id="ARBA00022777"/>
    </source>
</evidence>
<keyword evidence="5 6" id="KW-0067">ATP-binding</keyword>
<dbReference type="Gene3D" id="3.30.200.110">
    <property type="entry name" value="Inositol-pentakisphosphate 2-kinase, N-lobe"/>
    <property type="match status" value="1"/>
</dbReference>
<comment type="catalytic activity">
    <reaction evidence="6">
        <text>1D-myo-inositol 1,3,4,5,6-pentakisphosphate + ATP = 1D-myo-inositol hexakisphosphate + ADP + H(+)</text>
        <dbReference type="Rhea" id="RHEA:20313"/>
        <dbReference type="ChEBI" id="CHEBI:15378"/>
        <dbReference type="ChEBI" id="CHEBI:30616"/>
        <dbReference type="ChEBI" id="CHEBI:57733"/>
        <dbReference type="ChEBI" id="CHEBI:58130"/>
        <dbReference type="ChEBI" id="CHEBI:456216"/>
        <dbReference type="EC" id="2.7.1.158"/>
    </reaction>
</comment>
<sequence>MVVLRAQDASEWSYRGEGAVNLVLSYSGDSPDFIGKVLRIQKTPRNKSDYENHHAALTIFECLLWKDTEDLVASTTREIAEQLYVKHVICPLLGREHVDAGIRVIVSRGFLEAVENNVLRQRPSWRVDAAKVNDICDSVLLISDHSIFPHSMGKDEFCISIELKPKCGFLPSSEFIAEGNAVKKSVTRFRMHQALKQLQGKISQISQYNPLDLFSGSKERIEKAINDLFITPQNNFRVFLNGALIFGGEDANGTVGEEFEDELKNVIHAADGMRTKYLLELVAGAVIKSELLDRLLEVQKLDNIDIEGAIHAYYNIISQPCMVCNDNDEKKLSRSCATLHSIPVKESLKIVKDFLVSATAKDLSMMISFRPRENGDPESPYKVIVLEPTCQSFDFKASFIDLDMKPLKKMQHYYKLDQRIVSCYTKMLKADRLEHSERINGTSKPDE</sequence>
<protein>
    <recommendedName>
        <fullName evidence="1 6">Inositol-pentakisphosphate 2-kinase</fullName>
        <ecNumber evidence="1 6">2.7.1.158</ecNumber>
    </recommendedName>
</protein>
<evidence type="ECO:0000313" key="7">
    <source>
        <dbReference type="EMBL" id="GAA0150031.1"/>
    </source>
</evidence>
<name>A0AAV3PFI2_LITER</name>
<dbReference type="GO" id="GO:0005524">
    <property type="term" value="F:ATP binding"/>
    <property type="evidence" value="ECO:0007669"/>
    <property type="project" value="UniProtKB-KW"/>
</dbReference>
<dbReference type="InterPro" id="IPR043001">
    <property type="entry name" value="IP5_2-K_N_lobe"/>
</dbReference>
<comment type="domain">
    <text evidence="6">The EXKPK motif is conserved in inositol-pentakisphosphate 2-kinases of both family 1 and 2.</text>
</comment>
<gene>
    <name evidence="7" type="ORF">LIER_09058</name>
</gene>
<comment type="function">
    <text evidence="6">Phosphorylates Ins(1,3,4,5,6)P5 at position 2 to form Ins(1,2,3,4,5,6)P6 (InsP6 or phytate).</text>
</comment>
<reference evidence="7 8" key="1">
    <citation type="submission" date="2024-01" db="EMBL/GenBank/DDBJ databases">
        <title>The complete chloroplast genome sequence of Lithospermum erythrorhizon: insights into the phylogenetic relationship among Boraginaceae species and the maternal lineages of purple gromwells.</title>
        <authorList>
            <person name="Okada T."/>
            <person name="Watanabe K."/>
        </authorList>
    </citation>
    <scope>NUCLEOTIDE SEQUENCE [LARGE SCALE GENOMIC DNA]</scope>
</reference>
<accession>A0AAV3PFI2</accession>
<evidence type="ECO:0000256" key="1">
    <source>
        <dbReference type="ARBA" id="ARBA00012023"/>
    </source>
</evidence>
<dbReference type="GO" id="GO:0035299">
    <property type="term" value="F:inositol-1,3,4,5,6-pentakisphosphate 2-kinase activity"/>
    <property type="evidence" value="ECO:0007669"/>
    <property type="project" value="UniProtKB-EC"/>
</dbReference>
<comment type="caution">
    <text evidence="7">The sequence shown here is derived from an EMBL/GenBank/DDBJ whole genome shotgun (WGS) entry which is preliminary data.</text>
</comment>
<dbReference type="Pfam" id="PF06090">
    <property type="entry name" value="Ins_P5_2-kin"/>
    <property type="match status" value="1"/>
</dbReference>
<organism evidence="7 8">
    <name type="scientific">Lithospermum erythrorhizon</name>
    <name type="common">Purple gromwell</name>
    <name type="synonym">Lithospermum officinale var. erythrorhizon</name>
    <dbReference type="NCBI Taxonomy" id="34254"/>
    <lineage>
        <taxon>Eukaryota</taxon>
        <taxon>Viridiplantae</taxon>
        <taxon>Streptophyta</taxon>
        <taxon>Embryophyta</taxon>
        <taxon>Tracheophyta</taxon>
        <taxon>Spermatophyta</taxon>
        <taxon>Magnoliopsida</taxon>
        <taxon>eudicotyledons</taxon>
        <taxon>Gunneridae</taxon>
        <taxon>Pentapetalae</taxon>
        <taxon>asterids</taxon>
        <taxon>lamiids</taxon>
        <taxon>Boraginales</taxon>
        <taxon>Boraginaceae</taxon>
        <taxon>Boraginoideae</taxon>
        <taxon>Lithospermeae</taxon>
        <taxon>Lithospermum</taxon>
    </lineage>
</organism>
<dbReference type="InterPro" id="IPR009286">
    <property type="entry name" value="Ins_P5_2-kin"/>
</dbReference>
<evidence type="ECO:0000256" key="3">
    <source>
        <dbReference type="ARBA" id="ARBA00022741"/>
    </source>
</evidence>
<evidence type="ECO:0000313" key="8">
    <source>
        <dbReference type="Proteomes" id="UP001454036"/>
    </source>
</evidence>
<dbReference type="EC" id="2.7.1.158" evidence="1 6"/>
<evidence type="ECO:0000256" key="2">
    <source>
        <dbReference type="ARBA" id="ARBA00022679"/>
    </source>
</evidence>
<dbReference type="AlphaFoldDB" id="A0AAV3PFI2"/>
<dbReference type="PANTHER" id="PTHR14456">
    <property type="entry name" value="INOSITOL POLYPHOSPHATE KINASE 1"/>
    <property type="match status" value="1"/>
</dbReference>
<proteinExistence type="predicted"/>
<dbReference type="Proteomes" id="UP001454036">
    <property type="component" value="Unassembled WGS sequence"/>
</dbReference>
<dbReference type="GO" id="GO:0032958">
    <property type="term" value="P:inositol phosphate biosynthetic process"/>
    <property type="evidence" value="ECO:0007669"/>
    <property type="project" value="TreeGrafter"/>
</dbReference>